<name>A0A6S6UJM3_9GAMM</name>
<reference evidence="2" key="1">
    <citation type="submission" date="2020-01" db="EMBL/GenBank/DDBJ databases">
        <authorList>
            <person name="Meier V. D."/>
            <person name="Meier V D."/>
        </authorList>
    </citation>
    <scope>NUCLEOTIDE SEQUENCE</scope>
    <source>
        <strain evidence="2">HLG_WM_MAG_09</strain>
    </source>
</reference>
<dbReference type="AlphaFoldDB" id="A0A6S6UJM3"/>
<accession>A0A6S6UJM3</accession>
<proteinExistence type="predicted"/>
<dbReference type="EMBL" id="CACVAT010000603">
    <property type="protein sequence ID" value="CAA6830584.1"/>
    <property type="molecule type" value="Genomic_DNA"/>
</dbReference>
<feature type="region of interest" description="Disordered" evidence="1">
    <location>
        <begin position="233"/>
        <end position="252"/>
    </location>
</feature>
<evidence type="ECO:0000313" key="2">
    <source>
        <dbReference type="EMBL" id="CAA6830584.1"/>
    </source>
</evidence>
<sequence length="333" mass="37035">MLTYRPSNVSKPYRHSANPPRLDKICFTIDHVHAGNGSVCSTYELVRYLVHKNIPVTVFIQATSPGNDYELDFNNAQLLYQLAPHLVTLGVHPLSSNHGQREQSEVHNVINDIIERVTGRKPTLLSYHGHRAGPTRGIVFPGIQYARGIHSQSVARQDRLNTPVMPLSSVTAAYNYIKKRNEDGLTGTFFSHSAEMRSNNVKKRVFDNLVREVLSQRLHAISYLKAMNHEFGGSGGSTPVTPSPTPAPSDSEQKYGLRLSALTEQGFRPLNANFEVRSSNGRVVASASNQKQVQFHLPPAIYQANARVNDTSITQPINLTVRHGLHQKFLFPA</sequence>
<organism evidence="2">
    <name type="scientific">uncultured Thiotrichaceae bacterium</name>
    <dbReference type="NCBI Taxonomy" id="298394"/>
    <lineage>
        <taxon>Bacteria</taxon>
        <taxon>Pseudomonadati</taxon>
        <taxon>Pseudomonadota</taxon>
        <taxon>Gammaproteobacteria</taxon>
        <taxon>Thiotrichales</taxon>
        <taxon>Thiotrichaceae</taxon>
        <taxon>environmental samples</taxon>
    </lineage>
</organism>
<protein>
    <recommendedName>
        <fullName evidence="3">NodB homology domain-containing protein</fullName>
    </recommendedName>
</protein>
<evidence type="ECO:0000256" key="1">
    <source>
        <dbReference type="SAM" id="MobiDB-lite"/>
    </source>
</evidence>
<gene>
    <name evidence="2" type="ORF">HELGO_WM25981</name>
</gene>
<evidence type="ECO:0008006" key="3">
    <source>
        <dbReference type="Google" id="ProtNLM"/>
    </source>
</evidence>